<keyword evidence="4" id="KW-1185">Reference proteome</keyword>
<dbReference type="Proteomes" id="UP000001067">
    <property type="component" value="Unassembled WGS sequence"/>
</dbReference>
<feature type="chain" id="PRO_5003179388" description="Endonuclease/exonuclease/phosphatase domain-containing protein" evidence="1">
    <location>
        <begin position="22"/>
        <end position="617"/>
    </location>
</feature>
<dbReference type="KEGG" id="pte:PTT_12052"/>
<dbReference type="STRING" id="861557.E3RSW4"/>
<dbReference type="InterPro" id="IPR005135">
    <property type="entry name" value="Endo/exonuclease/phosphatase"/>
</dbReference>
<dbReference type="GO" id="GO:0003824">
    <property type="term" value="F:catalytic activity"/>
    <property type="evidence" value="ECO:0007669"/>
    <property type="project" value="InterPro"/>
</dbReference>
<gene>
    <name evidence="3" type="ORF">PTT_12052</name>
</gene>
<keyword evidence="1" id="KW-0732">Signal</keyword>
<protein>
    <recommendedName>
        <fullName evidence="2">Endonuclease/exonuclease/phosphatase domain-containing protein</fullName>
    </recommendedName>
</protein>
<dbReference type="Gene3D" id="3.60.10.10">
    <property type="entry name" value="Endonuclease/exonuclease/phosphatase"/>
    <property type="match status" value="1"/>
</dbReference>
<dbReference type="Pfam" id="PF03372">
    <property type="entry name" value="Exo_endo_phos"/>
    <property type="match status" value="1"/>
</dbReference>
<dbReference type="PANTHER" id="PTHR42834">
    <property type="entry name" value="ENDONUCLEASE/EXONUCLEASE/PHOSPHATASE FAMILY PROTEIN (AFU_ORTHOLOGUE AFUA_3G09210)"/>
    <property type="match status" value="1"/>
</dbReference>
<feature type="signal peptide" evidence="1">
    <location>
        <begin position="1"/>
        <end position="21"/>
    </location>
</feature>
<evidence type="ECO:0000313" key="4">
    <source>
        <dbReference type="Proteomes" id="UP000001067"/>
    </source>
</evidence>
<dbReference type="PANTHER" id="PTHR42834:SF1">
    <property type="entry name" value="ENDONUCLEASE_EXONUCLEASE_PHOSPHATASE FAMILY PROTEIN (AFU_ORTHOLOGUE AFUA_3G09210)"/>
    <property type="match status" value="1"/>
</dbReference>
<evidence type="ECO:0000256" key="1">
    <source>
        <dbReference type="SAM" id="SignalP"/>
    </source>
</evidence>
<dbReference type="EMBL" id="GL534905">
    <property type="protein sequence ID" value="EFQ91187.1"/>
    <property type="molecule type" value="Genomic_DNA"/>
</dbReference>
<accession>E3RSW4</accession>
<sequence length="617" mass="66780">MPSLHLPHLLLTTILPTLTHTLTIPSLNGPAFLSPYLNTNVTNITGIVTAKSADGIYLRSPAPDNDIRTSDSIYVFSRTIGSNLTLGDTIVLGGKVTEYRSNKDYLYLTQLSNPILEGKLSSKTPIPPRVIGIDTPLPPTENYSVLDKGGVFALPNNASLISVANPALRPQTYGLDFWESLTGELVTIRRPSVLTKPNQYGDTWVVGGDWKATGRNSRGGLTITAQDANPEAIVIGTPLDGSKNPTDSRMGDEVEEVTGVVTYGFGFYRILPTTGLRVVKRREPEVPKKTGLVSSGGCEGFTFGAYNVENLAPNSSHHGSLARHVVEYMRSPDVIFVQEVQDDNGPTNNGVVSANLTLTTLTAAITLAGGPNYTFTDIVPTDSQDGGQPGGNIRVAYLYNPNHVRLYNPNPGGALDANEVLAGPSLKYNPGRIEPANAAWTSSRKPLVAQWEVIRKASAQKNKPDVFFTVNVHFGSKGGSSSLHGDARPPVNGGVEDRLEQSRLTAKFIKDILSKDKSARIITAGDFNEFAFVEPLEEYTTISGLKDLDAVVGIDKVERYTYMFDMNTQQLDHMYVSPSLAKKSKAAYEHIHVNTWPEFAAQVSDHDPSVAKLNVCA</sequence>
<proteinExistence type="predicted"/>
<dbReference type="OrthoDB" id="47488at2759"/>
<feature type="domain" description="Endonuclease/exonuclease/phosphatase" evidence="2">
    <location>
        <begin position="306"/>
        <end position="606"/>
    </location>
</feature>
<evidence type="ECO:0000259" key="2">
    <source>
        <dbReference type="Pfam" id="PF03372"/>
    </source>
</evidence>
<dbReference type="eggNOG" id="ENOG502QV0U">
    <property type="taxonomic scope" value="Eukaryota"/>
</dbReference>
<dbReference type="InterPro" id="IPR036691">
    <property type="entry name" value="Endo/exonu/phosph_ase_sf"/>
</dbReference>
<reference evidence="3 4" key="1">
    <citation type="journal article" date="2010" name="Genome Biol.">
        <title>A first genome assembly of the barley fungal pathogen Pyrenophora teres f. teres.</title>
        <authorList>
            <person name="Ellwood S.R."/>
            <person name="Liu Z."/>
            <person name="Syme R.A."/>
            <person name="Lai Z."/>
            <person name="Hane J.K."/>
            <person name="Keiper F."/>
            <person name="Moffat C.S."/>
            <person name="Oliver R.P."/>
            <person name="Friesen T.L."/>
        </authorList>
    </citation>
    <scope>NUCLEOTIDE SEQUENCE [LARGE SCALE GENOMIC DNA]</scope>
    <source>
        <strain evidence="3 4">0-1</strain>
    </source>
</reference>
<dbReference type="CDD" id="cd04486">
    <property type="entry name" value="YhcR_OBF_like"/>
    <property type="match status" value="1"/>
</dbReference>
<dbReference type="HOGENOM" id="CLU_003608_0_0_1"/>
<name>E3RSW4_PYRTT</name>
<organism evidence="4">
    <name type="scientific">Pyrenophora teres f. teres (strain 0-1)</name>
    <name type="common">Barley net blotch fungus</name>
    <name type="synonym">Drechslera teres f. teres</name>
    <dbReference type="NCBI Taxonomy" id="861557"/>
    <lineage>
        <taxon>Eukaryota</taxon>
        <taxon>Fungi</taxon>
        <taxon>Dikarya</taxon>
        <taxon>Ascomycota</taxon>
        <taxon>Pezizomycotina</taxon>
        <taxon>Dothideomycetes</taxon>
        <taxon>Pleosporomycetidae</taxon>
        <taxon>Pleosporales</taxon>
        <taxon>Pleosporineae</taxon>
        <taxon>Pleosporaceae</taxon>
        <taxon>Pyrenophora</taxon>
    </lineage>
</organism>
<evidence type="ECO:0000313" key="3">
    <source>
        <dbReference type="EMBL" id="EFQ91187.1"/>
    </source>
</evidence>
<dbReference type="AlphaFoldDB" id="E3RSW4"/>
<dbReference type="SUPFAM" id="SSF56219">
    <property type="entry name" value="DNase I-like"/>
    <property type="match status" value="1"/>
</dbReference>